<protein>
    <submittedName>
        <fullName evidence="1">Uncharacterized protein</fullName>
    </submittedName>
</protein>
<name>A0A1M4SE40_9BACT</name>
<evidence type="ECO:0000313" key="2">
    <source>
        <dbReference type="Proteomes" id="UP000184041"/>
    </source>
</evidence>
<dbReference type="EMBL" id="FQUS01000001">
    <property type="protein sequence ID" value="SHE30438.1"/>
    <property type="molecule type" value="Genomic_DNA"/>
</dbReference>
<gene>
    <name evidence="1" type="ORF">SAMN05443144_10110</name>
</gene>
<dbReference type="STRING" id="1194090.SAMN05443144_10110"/>
<dbReference type="Proteomes" id="UP000184041">
    <property type="component" value="Unassembled WGS sequence"/>
</dbReference>
<organism evidence="1 2">
    <name type="scientific">Fodinibius roseus</name>
    <dbReference type="NCBI Taxonomy" id="1194090"/>
    <lineage>
        <taxon>Bacteria</taxon>
        <taxon>Pseudomonadati</taxon>
        <taxon>Balneolota</taxon>
        <taxon>Balneolia</taxon>
        <taxon>Balneolales</taxon>
        <taxon>Balneolaceae</taxon>
        <taxon>Fodinibius</taxon>
    </lineage>
</organism>
<evidence type="ECO:0000313" key="1">
    <source>
        <dbReference type="EMBL" id="SHE30438.1"/>
    </source>
</evidence>
<accession>A0A1M4SE40</accession>
<dbReference type="AlphaFoldDB" id="A0A1M4SE40"/>
<dbReference type="OrthoDB" id="2485468at2"/>
<sequence length="165" mass="19032">MSVFSNAAFYPDIRISADSLGNLYIGKSDSLIIRKYSEHGELSAVLRDTYSPAPLTDNHIDSLYNHRGNLFKKAVNEVGRPDYWPTFQDFLIDDLGRCWVELIDPGKSDQTWWIFSRENQPQWKLKLPVNVTLFEVQKEQAYGIFRAEDSISKVIRFQIKGLEGL</sequence>
<dbReference type="RefSeq" id="WP_073058780.1">
    <property type="nucleotide sequence ID" value="NZ_FQUS01000001.1"/>
</dbReference>
<proteinExistence type="predicted"/>
<reference evidence="1 2" key="1">
    <citation type="submission" date="2016-11" db="EMBL/GenBank/DDBJ databases">
        <authorList>
            <person name="Jaros S."/>
            <person name="Januszkiewicz K."/>
            <person name="Wedrychowicz H."/>
        </authorList>
    </citation>
    <scope>NUCLEOTIDE SEQUENCE [LARGE SCALE GENOMIC DNA]</scope>
    <source>
        <strain evidence="1 2">DSM 21986</strain>
    </source>
</reference>
<keyword evidence="2" id="KW-1185">Reference proteome</keyword>